<dbReference type="EC" id="2.5.1.15" evidence="5"/>
<dbReference type="Gene3D" id="3.20.20.20">
    <property type="entry name" value="Dihydropteroate synthase-like"/>
    <property type="match status" value="1"/>
</dbReference>
<reference evidence="13 14" key="1">
    <citation type="submission" date="2017-10" db="EMBL/GenBank/DDBJ databases">
        <title>Sequencing the genomes of 1000 actinobacteria strains.</title>
        <authorList>
            <person name="Klenk H.-P."/>
        </authorList>
    </citation>
    <scope>NUCLEOTIDE SEQUENCE [LARGE SCALE GENOMIC DNA]</scope>
    <source>
        <strain evidence="13 14">DSM 15597</strain>
    </source>
</reference>
<dbReference type="PROSITE" id="PS00793">
    <property type="entry name" value="DHPS_2"/>
    <property type="match status" value="1"/>
</dbReference>
<evidence type="ECO:0000256" key="5">
    <source>
        <dbReference type="ARBA" id="ARBA00012458"/>
    </source>
</evidence>
<dbReference type="EMBL" id="PDJC01000001">
    <property type="protein sequence ID" value="PFG17715.1"/>
    <property type="molecule type" value="Genomic_DNA"/>
</dbReference>
<dbReference type="GO" id="GO:0046656">
    <property type="term" value="P:folic acid biosynthetic process"/>
    <property type="evidence" value="ECO:0007669"/>
    <property type="project" value="UniProtKB-KW"/>
</dbReference>
<evidence type="ECO:0000256" key="6">
    <source>
        <dbReference type="ARBA" id="ARBA00016919"/>
    </source>
</evidence>
<dbReference type="CDD" id="cd00739">
    <property type="entry name" value="DHPS"/>
    <property type="match status" value="1"/>
</dbReference>
<gene>
    <name evidence="13" type="ORF">ATK74_2288</name>
</gene>
<dbReference type="InterPro" id="IPR011005">
    <property type="entry name" value="Dihydropteroate_synth-like_sf"/>
</dbReference>
<keyword evidence="8" id="KW-0479">Metal-binding</keyword>
<dbReference type="SUPFAM" id="SSF51717">
    <property type="entry name" value="Dihydropteroate synthetase-like"/>
    <property type="match status" value="1"/>
</dbReference>
<dbReference type="Proteomes" id="UP000226079">
    <property type="component" value="Unassembled WGS sequence"/>
</dbReference>
<name>A0A2A9CUH9_9ACTN</name>
<keyword evidence="7" id="KW-0808">Transferase</keyword>
<evidence type="ECO:0000259" key="12">
    <source>
        <dbReference type="PROSITE" id="PS50972"/>
    </source>
</evidence>
<dbReference type="RefSeq" id="WP_211283455.1">
    <property type="nucleotide sequence ID" value="NZ_PDJC01000001.1"/>
</dbReference>
<evidence type="ECO:0000256" key="9">
    <source>
        <dbReference type="ARBA" id="ARBA00022842"/>
    </source>
</evidence>
<dbReference type="AlphaFoldDB" id="A0A2A9CUH9"/>
<comment type="cofactor">
    <cofactor evidence="2">
        <name>Mg(2+)</name>
        <dbReference type="ChEBI" id="CHEBI:18420"/>
    </cofactor>
</comment>
<evidence type="ECO:0000313" key="14">
    <source>
        <dbReference type="Proteomes" id="UP000226079"/>
    </source>
</evidence>
<dbReference type="NCBIfam" id="TIGR01496">
    <property type="entry name" value="DHPS"/>
    <property type="match status" value="1"/>
</dbReference>
<dbReference type="InterPro" id="IPR006390">
    <property type="entry name" value="DHP_synth_dom"/>
</dbReference>
<dbReference type="GO" id="GO:0004156">
    <property type="term" value="F:dihydropteroate synthase activity"/>
    <property type="evidence" value="ECO:0007669"/>
    <property type="project" value="UniProtKB-EC"/>
</dbReference>
<comment type="pathway">
    <text evidence="3">Cofactor biosynthesis; tetrahydrofolate biosynthesis; 7,8-dihydrofolate from 2-amino-4-hydroxy-6-hydroxymethyl-7,8-dihydropteridine diphosphate and 4-aminobenzoate: step 1/2.</text>
</comment>
<evidence type="ECO:0000256" key="1">
    <source>
        <dbReference type="ARBA" id="ARBA00000012"/>
    </source>
</evidence>
<sequence length="272" mass="28006">MGILNVTADSFSDGGEFLNVEAAVSHGLELAAAGADLVDVGGESTRPGAQRVPAEVEAARVLPVIERLSASGVSVSVDTMRAEVAAAAVAAGAVLVNDVSGGLADPQMLDAVAAVEVPYLAMHWRGPSDHMQDLAHYDDVVADVTAELADRVDAAVAAGVRRDRLVIDPGLGFAKTADHNWALLTHLDELGRLGLPLLIGASRKRFLGELLADADGPRPPKQRDDATVAITTLLAAAGVWGVRTHQVRAQRDAIAVAGRLASLSSSAGLAGR</sequence>
<proteinExistence type="inferred from homology"/>
<comment type="caution">
    <text evidence="13">The sequence shown here is derived from an EMBL/GenBank/DDBJ whole genome shotgun (WGS) entry which is preliminary data.</text>
</comment>
<evidence type="ECO:0000256" key="3">
    <source>
        <dbReference type="ARBA" id="ARBA00004763"/>
    </source>
</evidence>
<dbReference type="Pfam" id="PF00809">
    <property type="entry name" value="Pterin_bind"/>
    <property type="match status" value="1"/>
</dbReference>
<comment type="similarity">
    <text evidence="4">Belongs to the DHPS family.</text>
</comment>
<dbReference type="InterPro" id="IPR000489">
    <property type="entry name" value="Pterin-binding_dom"/>
</dbReference>
<evidence type="ECO:0000313" key="13">
    <source>
        <dbReference type="EMBL" id="PFG17715.1"/>
    </source>
</evidence>
<dbReference type="GO" id="GO:0046654">
    <property type="term" value="P:tetrahydrofolate biosynthetic process"/>
    <property type="evidence" value="ECO:0007669"/>
    <property type="project" value="TreeGrafter"/>
</dbReference>
<evidence type="ECO:0000256" key="10">
    <source>
        <dbReference type="ARBA" id="ARBA00022909"/>
    </source>
</evidence>
<keyword evidence="14" id="KW-1185">Reference proteome</keyword>
<evidence type="ECO:0000256" key="11">
    <source>
        <dbReference type="ARBA" id="ARBA00030193"/>
    </source>
</evidence>
<evidence type="ECO:0000256" key="8">
    <source>
        <dbReference type="ARBA" id="ARBA00022723"/>
    </source>
</evidence>
<dbReference type="PANTHER" id="PTHR20941:SF1">
    <property type="entry name" value="FOLIC ACID SYNTHESIS PROTEIN FOL1"/>
    <property type="match status" value="1"/>
</dbReference>
<evidence type="ECO:0000256" key="4">
    <source>
        <dbReference type="ARBA" id="ARBA00009503"/>
    </source>
</evidence>
<evidence type="ECO:0000256" key="2">
    <source>
        <dbReference type="ARBA" id="ARBA00001946"/>
    </source>
</evidence>
<keyword evidence="9" id="KW-0460">Magnesium</keyword>
<dbReference type="GO" id="GO:0046872">
    <property type="term" value="F:metal ion binding"/>
    <property type="evidence" value="ECO:0007669"/>
    <property type="project" value="UniProtKB-KW"/>
</dbReference>
<dbReference type="InterPro" id="IPR045031">
    <property type="entry name" value="DHP_synth-like"/>
</dbReference>
<comment type="catalytic activity">
    <reaction evidence="1">
        <text>(7,8-dihydropterin-6-yl)methyl diphosphate + 4-aminobenzoate = 7,8-dihydropteroate + diphosphate</text>
        <dbReference type="Rhea" id="RHEA:19949"/>
        <dbReference type="ChEBI" id="CHEBI:17836"/>
        <dbReference type="ChEBI" id="CHEBI:17839"/>
        <dbReference type="ChEBI" id="CHEBI:33019"/>
        <dbReference type="ChEBI" id="CHEBI:72950"/>
        <dbReference type="EC" id="2.5.1.15"/>
    </reaction>
</comment>
<feature type="domain" description="Pterin-binding" evidence="12">
    <location>
        <begin position="1"/>
        <end position="255"/>
    </location>
</feature>
<keyword evidence="10" id="KW-0289">Folate biosynthesis</keyword>
<evidence type="ECO:0000256" key="7">
    <source>
        <dbReference type="ARBA" id="ARBA00022679"/>
    </source>
</evidence>
<protein>
    <recommendedName>
        <fullName evidence="6">Dihydropteroate synthase</fullName>
        <ecNumber evidence="5">2.5.1.15</ecNumber>
    </recommendedName>
    <alternativeName>
        <fullName evidence="11">Dihydropteroate pyrophosphorylase</fullName>
    </alternativeName>
</protein>
<dbReference type="FunFam" id="3.20.20.20:FF:000006">
    <property type="entry name" value="Dihydropteroate synthase"/>
    <property type="match status" value="1"/>
</dbReference>
<dbReference type="PROSITE" id="PS50972">
    <property type="entry name" value="PTERIN_BINDING"/>
    <property type="match status" value="1"/>
</dbReference>
<accession>A0A2A9CUH9</accession>
<dbReference type="GO" id="GO:0005829">
    <property type="term" value="C:cytosol"/>
    <property type="evidence" value="ECO:0007669"/>
    <property type="project" value="TreeGrafter"/>
</dbReference>
<dbReference type="PANTHER" id="PTHR20941">
    <property type="entry name" value="FOLATE SYNTHESIS PROTEINS"/>
    <property type="match status" value="1"/>
</dbReference>
<organism evidence="13 14">
    <name type="scientific">Propionicimonas paludicola</name>
    <dbReference type="NCBI Taxonomy" id="185243"/>
    <lineage>
        <taxon>Bacteria</taxon>
        <taxon>Bacillati</taxon>
        <taxon>Actinomycetota</taxon>
        <taxon>Actinomycetes</taxon>
        <taxon>Propionibacteriales</taxon>
        <taxon>Nocardioidaceae</taxon>
        <taxon>Propionicimonas</taxon>
    </lineage>
</organism>